<reference evidence="1 2" key="1">
    <citation type="submission" date="2024-09" db="EMBL/GenBank/DDBJ databases">
        <title>Novel species of the genus Pelomonas and Roseateles isolated from streams.</title>
        <authorList>
            <person name="Lu H."/>
        </authorList>
    </citation>
    <scope>NUCLEOTIDE SEQUENCE [LARGE SCALE GENOMIC DNA]</scope>
    <source>
        <strain evidence="1 2">BYS96W</strain>
    </source>
</reference>
<dbReference type="Pfam" id="PF07591">
    <property type="entry name" value="PT-HINT"/>
    <property type="match status" value="1"/>
</dbReference>
<dbReference type="Proteomes" id="UP001606305">
    <property type="component" value="Unassembled WGS sequence"/>
</dbReference>
<sequence length="249" mass="28193">MPQEKILSEITQPADAVRSCFESGACFAAGTLVHTKEGLKPIEQIQVGDWVLSKPENGGEQACKRVVKTFAHPPERVVEVQYVLPNQDINSSQGFRVGRLVATPSHPFWTKEEGWTAPINMQGYGMTHFHFEDKDGADLDYCTIKNIYISDQPNVGWTPARNTVRTDDLGHLRDYFHKKWLALEVSAIDAVVDIDYADDRDALYFKMPVYSLDVEDFHTYYVGEHGIWVRNRNCGGLEIWDSQRKVGVG</sequence>
<evidence type="ECO:0000313" key="2">
    <source>
        <dbReference type="Proteomes" id="UP001606305"/>
    </source>
</evidence>
<dbReference type="EMBL" id="JBIGIA010000015">
    <property type="protein sequence ID" value="MFG6458750.1"/>
    <property type="molecule type" value="Genomic_DNA"/>
</dbReference>
<accession>A0ABW7G9Y2</accession>
<organism evidence="1 2">
    <name type="scientific">Pelomonas nitida</name>
    <dbReference type="NCBI Taxonomy" id="3299027"/>
    <lineage>
        <taxon>Bacteria</taxon>
        <taxon>Pseudomonadati</taxon>
        <taxon>Pseudomonadota</taxon>
        <taxon>Betaproteobacteria</taxon>
        <taxon>Burkholderiales</taxon>
        <taxon>Sphaerotilaceae</taxon>
        <taxon>Roseateles</taxon>
    </lineage>
</organism>
<dbReference type="SUPFAM" id="SSF51294">
    <property type="entry name" value="Hedgehog/intein (Hint) domain"/>
    <property type="match status" value="1"/>
</dbReference>
<protein>
    <submittedName>
        <fullName evidence="1">Hint domain-containing protein</fullName>
    </submittedName>
</protein>
<dbReference type="Gene3D" id="2.170.16.10">
    <property type="entry name" value="Hedgehog/Intein (Hint) domain"/>
    <property type="match status" value="1"/>
</dbReference>
<comment type="caution">
    <text evidence="1">The sequence shown here is derived from an EMBL/GenBank/DDBJ whole genome shotgun (WGS) entry which is preliminary data.</text>
</comment>
<gene>
    <name evidence="1" type="ORF">ACG00X_18080</name>
</gene>
<proteinExistence type="predicted"/>
<dbReference type="InterPro" id="IPR036844">
    <property type="entry name" value="Hint_dom_sf"/>
</dbReference>
<dbReference type="RefSeq" id="WP_394490038.1">
    <property type="nucleotide sequence ID" value="NZ_JBIGIA010000015.1"/>
</dbReference>
<evidence type="ECO:0000313" key="1">
    <source>
        <dbReference type="EMBL" id="MFG6458750.1"/>
    </source>
</evidence>
<name>A0ABW7G9Y2_9BURK</name>
<keyword evidence="2" id="KW-1185">Reference proteome</keyword>